<feature type="region of interest" description="Disordered" evidence="1">
    <location>
        <begin position="34"/>
        <end position="80"/>
    </location>
</feature>
<sequence length="80" mass="9389">MDFKTLLSKLRPQRWAKHKYERVFSPDKEMEMREMHWEGKKRRTASTEAIKDGRSGSNSKGRSLYRSTTSNDNSSISYDA</sequence>
<evidence type="ECO:0000313" key="2">
    <source>
        <dbReference type="EMBL" id="KAK4504466.1"/>
    </source>
</evidence>
<reference evidence="2 3" key="1">
    <citation type="journal article" date="2023" name="G3 (Bethesda)">
        <title>A chromosome-level genome assembly of Zasmidium syzygii isolated from banana leaves.</title>
        <authorList>
            <person name="van Westerhoven A.C."/>
            <person name="Mehrabi R."/>
            <person name="Talebi R."/>
            <person name="Steentjes M.B.F."/>
            <person name="Corcolon B."/>
            <person name="Chong P.A."/>
            <person name="Kema G.H.J."/>
            <person name="Seidl M.F."/>
        </authorList>
    </citation>
    <scope>NUCLEOTIDE SEQUENCE [LARGE SCALE GENOMIC DNA]</scope>
    <source>
        <strain evidence="2 3">P124</strain>
    </source>
</reference>
<dbReference type="Proteomes" id="UP001305779">
    <property type="component" value="Unassembled WGS sequence"/>
</dbReference>
<name>A0ABR0ES91_ZASCE</name>
<accession>A0ABR0ES91</accession>
<gene>
    <name evidence="2" type="ORF">PRZ48_005382</name>
</gene>
<dbReference type="EMBL" id="JAXOVC010000003">
    <property type="protein sequence ID" value="KAK4504466.1"/>
    <property type="molecule type" value="Genomic_DNA"/>
</dbReference>
<evidence type="ECO:0000256" key="1">
    <source>
        <dbReference type="SAM" id="MobiDB-lite"/>
    </source>
</evidence>
<evidence type="ECO:0000313" key="3">
    <source>
        <dbReference type="Proteomes" id="UP001305779"/>
    </source>
</evidence>
<proteinExistence type="predicted"/>
<keyword evidence="3" id="KW-1185">Reference proteome</keyword>
<organism evidence="2 3">
    <name type="scientific">Zasmidium cellare</name>
    <name type="common">Wine cellar mold</name>
    <name type="synonym">Racodium cellare</name>
    <dbReference type="NCBI Taxonomy" id="395010"/>
    <lineage>
        <taxon>Eukaryota</taxon>
        <taxon>Fungi</taxon>
        <taxon>Dikarya</taxon>
        <taxon>Ascomycota</taxon>
        <taxon>Pezizomycotina</taxon>
        <taxon>Dothideomycetes</taxon>
        <taxon>Dothideomycetidae</taxon>
        <taxon>Mycosphaerellales</taxon>
        <taxon>Mycosphaerellaceae</taxon>
        <taxon>Zasmidium</taxon>
    </lineage>
</organism>
<feature type="compositionally biased region" description="Polar residues" evidence="1">
    <location>
        <begin position="55"/>
        <end position="80"/>
    </location>
</feature>
<protein>
    <submittedName>
        <fullName evidence="2">Uncharacterized protein</fullName>
    </submittedName>
</protein>
<comment type="caution">
    <text evidence="2">The sequence shown here is derived from an EMBL/GenBank/DDBJ whole genome shotgun (WGS) entry which is preliminary data.</text>
</comment>